<dbReference type="EMBL" id="CP012898">
    <property type="protein sequence ID" value="ALJ04699.1"/>
    <property type="molecule type" value="Genomic_DNA"/>
</dbReference>
<dbReference type="InterPro" id="IPR000514">
    <property type="entry name" value="Glyco_hydro_39"/>
</dbReference>
<keyword evidence="5" id="KW-0732">Signal</keyword>
<dbReference type="InterPro" id="IPR049165">
    <property type="entry name" value="GH39_as"/>
</dbReference>
<accession>A0A0P0D3S0</accession>
<gene>
    <name evidence="7" type="ORF">APS56_05925</name>
</gene>
<evidence type="ECO:0000313" key="7">
    <source>
        <dbReference type="EMBL" id="ALJ04699.1"/>
    </source>
</evidence>
<dbReference type="SUPFAM" id="SSF51445">
    <property type="entry name" value="(Trans)glycosidases"/>
    <property type="match status" value="1"/>
</dbReference>
<dbReference type="RefSeq" id="WP_054725965.1">
    <property type="nucleotide sequence ID" value="NZ_CP012898.1"/>
</dbReference>
<dbReference type="PRINTS" id="PR00745">
    <property type="entry name" value="GLHYDRLASE39"/>
</dbReference>
<reference evidence="7 8" key="1">
    <citation type="submission" date="2015-10" db="EMBL/GenBank/DDBJ databases">
        <authorList>
            <person name="Gilbert D.G."/>
        </authorList>
    </citation>
    <scope>NUCLEOTIDE SEQUENCE [LARGE SCALE GENOMIC DNA]</scope>
    <source>
        <strain evidence="8">HZ-22</strain>
    </source>
</reference>
<feature type="domain" description="Glycosyl hydrolases family 39 N-terminal catalytic" evidence="6">
    <location>
        <begin position="263"/>
        <end position="522"/>
    </location>
</feature>
<feature type="chain" id="PRO_5006043268" evidence="5">
    <location>
        <begin position="29"/>
        <end position="551"/>
    </location>
</feature>
<dbReference type="GO" id="GO:0005975">
    <property type="term" value="P:carbohydrate metabolic process"/>
    <property type="evidence" value="ECO:0007669"/>
    <property type="project" value="InterPro"/>
</dbReference>
<dbReference type="OrthoDB" id="9776971at2"/>
<dbReference type="Gene3D" id="2.60.40.1500">
    <property type="entry name" value="Glycosyl hydrolase domain, family 39"/>
    <property type="match status" value="1"/>
</dbReference>
<dbReference type="GO" id="GO:0004553">
    <property type="term" value="F:hydrolase activity, hydrolyzing O-glycosyl compounds"/>
    <property type="evidence" value="ECO:0007669"/>
    <property type="project" value="InterPro"/>
</dbReference>
<evidence type="ECO:0000256" key="5">
    <source>
        <dbReference type="SAM" id="SignalP"/>
    </source>
</evidence>
<sequence length="551" mass="63257">MIKHKLNGIKTGIFCLSIVVLSSVSVFAQKEVTIDANSKGEKFDHYWSKMVGAGRANEGLRAGWLEQLQQVQENCGFQYVRFHGLFHDDMFPIVEERGKLSYNWQYIDDLFDRMLDLNVKPFVELAFFPSSIAAKDSKTQFWWKANITPKEDSFEKFHDLVKAFTQHCVDRYGIDEVLTWYFEVWNEPNLYPFFWDGTKSQYFELYKQSVTAVRSVDNRLKVGGPSTSNFVPDTRFDGETTDNEVSEAVFNSKDINSLKWHGVWIEDFLKYCKKENLPVDFVSTHPYPTDYAFNPETGKGKGLTRYVHSVKDDLEWLKNTIAKSDFPNVELHLTEWHTSPSSRDAMHDRLPAAAYIVKSNLDCIGLTNSLALWTFTDIFEEKGGASSIFHGGFGMINFQGLVKPSYHAYRMLHQLGDEKLYKDDYLFVSKKSTNGNIVALAYNYPEEYENAVPSGANKRETGTSKKLNFTLTGLKADASFKIEILDKDHGNIHNFWEEIGKPEPPTREEIKVMKAYANTMKTEYIQADKNGNVTINRSIDPWSLVLINQIN</sequence>
<dbReference type="PATRIC" id="fig|1736674.3.peg.1211"/>
<dbReference type="Pfam" id="PF01229">
    <property type="entry name" value="Glyco_hydro_39"/>
    <property type="match status" value="2"/>
</dbReference>
<dbReference type="Gene3D" id="3.20.20.80">
    <property type="entry name" value="Glycosidases"/>
    <property type="match status" value="1"/>
</dbReference>
<dbReference type="STRING" id="1736674.APS56_05925"/>
<dbReference type="PANTHER" id="PTHR12631">
    <property type="entry name" value="ALPHA-L-IDURONIDASE"/>
    <property type="match status" value="1"/>
</dbReference>
<keyword evidence="2 7" id="KW-0378">Hydrolase</keyword>
<feature type="active site" description="Proton donor" evidence="4">
    <location>
        <position position="187"/>
    </location>
</feature>
<feature type="signal peptide" evidence="5">
    <location>
        <begin position="1"/>
        <end position="28"/>
    </location>
</feature>
<comment type="similarity">
    <text evidence="1">Belongs to the glycosyl hydrolase 39 family.</text>
</comment>
<dbReference type="InterPro" id="IPR017853">
    <property type="entry name" value="GH"/>
</dbReference>
<evidence type="ECO:0000256" key="4">
    <source>
        <dbReference type="PIRSR" id="PIRSR600514-1"/>
    </source>
</evidence>
<dbReference type="PANTHER" id="PTHR12631:SF10">
    <property type="entry name" value="BETA-XYLOSIDASE-LIKE PROTEIN-RELATED"/>
    <property type="match status" value="1"/>
</dbReference>
<evidence type="ECO:0000259" key="6">
    <source>
        <dbReference type="Pfam" id="PF01229"/>
    </source>
</evidence>
<dbReference type="Proteomes" id="UP000057981">
    <property type="component" value="Chromosome"/>
</dbReference>
<protein>
    <submittedName>
        <fullName evidence="7">Glycoside hydrolase</fullName>
    </submittedName>
</protein>
<evidence type="ECO:0000256" key="2">
    <source>
        <dbReference type="ARBA" id="ARBA00022801"/>
    </source>
</evidence>
<evidence type="ECO:0000256" key="1">
    <source>
        <dbReference type="ARBA" id="ARBA00008875"/>
    </source>
</evidence>
<dbReference type="InterPro" id="IPR051923">
    <property type="entry name" value="Glycosyl_Hydrolase_39"/>
</dbReference>
<keyword evidence="3" id="KW-0326">Glycosidase</keyword>
<evidence type="ECO:0000256" key="3">
    <source>
        <dbReference type="ARBA" id="ARBA00023295"/>
    </source>
</evidence>
<dbReference type="KEGG" id="ahz:APS56_05925"/>
<name>A0A0P0D3S0_9FLAO</name>
<dbReference type="SUPFAM" id="SSF51011">
    <property type="entry name" value="Glycosyl hydrolase domain"/>
    <property type="match status" value="1"/>
</dbReference>
<organism evidence="7 8">
    <name type="scientific">Pseudalgibacter alginicilyticus</name>
    <dbReference type="NCBI Taxonomy" id="1736674"/>
    <lineage>
        <taxon>Bacteria</taxon>
        <taxon>Pseudomonadati</taxon>
        <taxon>Bacteroidota</taxon>
        <taxon>Flavobacteriia</taxon>
        <taxon>Flavobacteriales</taxon>
        <taxon>Flavobacteriaceae</taxon>
        <taxon>Pseudalgibacter</taxon>
    </lineage>
</organism>
<keyword evidence="8" id="KW-1185">Reference proteome</keyword>
<evidence type="ECO:0000313" key="8">
    <source>
        <dbReference type="Proteomes" id="UP000057981"/>
    </source>
</evidence>
<dbReference type="InterPro" id="IPR049166">
    <property type="entry name" value="GH39_cat"/>
</dbReference>
<proteinExistence type="inferred from homology"/>
<dbReference type="PROSITE" id="PS01027">
    <property type="entry name" value="GLYCOSYL_HYDROL_F39"/>
    <property type="match status" value="1"/>
</dbReference>
<dbReference type="AlphaFoldDB" id="A0A0P0D3S0"/>
<feature type="domain" description="Glycosyl hydrolases family 39 N-terminal catalytic" evidence="6">
    <location>
        <begin position="32"/>
        <end position="228"/>
    </location>
</feature>